<keyword evidence="2" id="KW-0449">Lipoprotein</keyword>
<dbReference type="EMBL" id="FQUC01000002">
    <property type="protein sequence ID" value="SHE72224.1"/>
    <property type="molecule type" value="Genomic_DNA"/>
</dbReference>
<evidence type="ECO:0000313" key="3">
    <source>
        <dbReference type="Proteomes" id="UP000184480"/>
    </source>
</evidence>
<dbReference type="InterPro" id="IPR011990">
    <property type="entry name" value="TPR-like_helical_dom_sf"/>
</dbReference>
<reference evidence="3" key="1">
    <citation type="submission" date="2016-11" db="EMBL/GenBank/DDBJ databases">
        <authorList>
            <person name="Varghese N."/>
            <person name="Submissions S."/>
        </authorList>
    </citation>
    <scope>NUCLEOTIDE SEQUENCE [LARGE SCALE GENOMIC DNA]</scope>
    <source>
        <strain evidence="3">DSM 27370</strain>
    </source>
</reference>
<proteinExistence type="predicted"/>
<keyword evidence="3" id="KW-1185">Reference proteome</keyword>
<feature type="signal peptide" evidence="1">
    <location>
        <begin position="1"/>
        <end position="25"/>
    </location>
</feature>
<evidence type="ECO:0000256" key="1">
    <source>
        <dbReference type="SAM" id="SignalP"/>
    </source>
</evidence>
<gene>
    <name evidence="2" type="ORF">SAMN05444362_10236</name>
</gene>
<dbReference type="OrthoDB" id="1387301at2"/>
<sequence>MKAHKYITIILLSFTTILFTQCTDAYDDYNKTGVNDDEGERDAYFLRQHMVNMQNWVIPSVEHANQFTEQLLGGPYGGYFADASPGFNNRNFSTYTPENAWIVPTFDNALKNSITSYNTIVSMTEDPIFLSVAKILKVMTMSRVTDVYGPVPYSQLGSTGALNAAYDSQEKIYETMISELNEAIEELTPNQTSLFSSKADRFYGGKVLNWIKLANSVKLRLAIRMADVKADLAKSTAESVINDPIGPITSNADNAVLLLISGQSNPYQTGMVEWNGGDSRISADITSYMNGYNDPRREKYFDVSEAFGGIFVGFRSGVTIPSPQATVQQYSNMSESMRKESSMRIMCAAETAFLRAEGALRGWSMGGTAKELYESGITLSFEQNGVSGAAAYIENNTNTPGRYIDPLDNFTFSGATSTVKIAWDNATSATAKETNLERIITQKWIAIFPNGIEAWTEFRRTGYPKLMPVITNNSSVVSTSRMARRLPYPQSEYTGNLTNVQYAVSNYLNGADNMATDLWWAKKN</sequence>
<dbReference type="AlphaFoldDB" id="A0A1M4VT60"/>
<accession>A0A1M4VT60</accession>
<dbReference type="STRING" id="1346286.SAMN05444362_10236"/>
<dbReference type="Pfam" id="PF12741">
    <property type="entry name" value="SusD-like"/>
    <property type="match status" value="1"/>
</dbReference>
<protein>
    <submittedName>
        <fullName evidence="2">Susd and RagB outer membrane lipoprotein</fullName>
    </submittedName>
</protein>
<dbReference type="InterPro" id="IPR024302">
    <property type="entry name" value="SusD-like"/>
</dbReference>
<dbReference type="RefSeq" id="WP_062176879.1">
    <property type="nucleotide sequence ID" value="NZ_BBXL01000002.1"/>
</dbReference>
<dbReference type="Gene3D" id="1.25.40.390">
    <property type="match status" value="1"/>
</dbReference>
<keyword evidence="1" id="KW-0732">Signal</keyword>
<name>A0A1M4VT60_9BACT</name>
<dbReference type="Proteomes" id="UP000184480">
    <property type="component" value="Unassembled WGS sequence"/>
</dbReference>
<dbReference type="SUPFAM" id="SSF48452">
    <property type="entry name" value="TPR-like"/>
    <property type="match status" value="1"/>
</dbReference>
<organism evidence="2 3">
    <name type="scientific">Dysgonomonas macrotermitis</name>
    <dbReference type="NCBI Taxonomy" id="1346286"/>
    <lineage>
        <taxon>Bacteria</taxon>
        <taxon>Pseudomonadati</taxon>
        <taxon>Bacteroidota</taxon>
        <taxon>Bacteroidia</taxon>
        <taxon>Bacteroidales</taxon>
        <taxon>Dysgonomonadaceae</taxon>
        <taxon>Dysgonomonas</taxon>
    </lineage>
</organism>
<feature type="chain" id="PRO_5009907960" evidence="1">
    <location>
        <begin position="26"/>
        <end position="524"/>
    </location>
</feature>
<evidence type="ECO:0000313" key="2">
    <source>
        <dbReference type="EMBL" id="SHE72224.1"/>
    </source>
</evidence>